<dbReference type="Pfam" id="PF07717">
    <property type="entry name" value="OB_NTP_bind"/>
    <property type="match status" value="1"/>
</dbReference>
<comment type="caution">
    <text evidence="3">The sequence shown here is derived from an EMBL/GenBank/DDBJ whole genome shotgun (WGS) entry which is preliminary data.</text>
</comment>
<evidence type="ECO:0000313" key="4">
    <source>
        <dbReference type="Proteomes" id="UP001231518"/>
    </source>
</evidence>
<evidence type="ECO:0000259" key="2">
    <source>
        <dbReference type="Pfam" id="PF23362"/>
    </source>
</evidence>
<proteinExistence type="predicted"/>
<dbReference type="InterPro" id="IPR011709">
    <property type="entry name" value="DEAD-box_helicase_OB_fold"/>
</dbReference>
<accession>A0AAD7YCU2</accession>
<organism evidence="3 4">
    <name type="scientific">Mythimna separata</name>
    <name type="common">Oriental armyworm</name>
    <name type="synonym">Pseudaletia separata</name>
    <dbReference type="NCBI Taxonomy" id="271217"/>
    <lineage>
        <taxon>Eukaryota</taxon>
        <taxon>Metazoa</taxon>
        <taxon>Ecdysozoa</taxon>
        <taxon>Arthropoda</taxon>
        <taxon>Hexapoda</taxon>
        <taxon>Insecta</taxon>
        <taxon>Pterygota</taxon>
        <taxon>Neoptera</taxon>
        <taxon>Endopterygota</taxon>
        <taxon>Lepidoptera</taxon>
        <taxon>Glossata</taxon>
        <taxon>Ditrysia</taxon>
        <taxon>Noctuoidea</taxon>
        <taxon>Noctuidae</taxon>
        <taxon>Noctuinae</taxon>
        <taxon>Hadenini</taxon>
        <taxon>Mythimna</taxon>
    </lineage>
</organism>
<feature type="domain" description="ATP-dependent RNA helicase DHX37-like C-terminal" evidence="2">
    <location>
        <begin position="175"/>
        <end position="253"/>
    </location>
</feature>
<evidence type="ECO:0000259" key="1">
    <source>
        <dbReference type="Pfam" id="PF07717"/>
    </source>
</evidence>
<dbReference type="EMBL" id="JARGEI010000022">
    <property type="protein sequence ID" value="KAJ8711068.1"/>
    <property type="molecule type" value="Genomic_DNA"/>
</dbReference>
<evidence type="ECO:0000313" key="3">
    <source>
        <dbReference type="EMBL" id="KAJ8711068.1"/>
    </source>
</evidence>
<feature type="domain" description="DEAD-box helicase OB fold" evidence="1">
    <location>
        <begin position="15"/>
        <end position="109"/>
    </location>
</feature>
<protein>
    <submittedName>
        <fullName evidence="3">Uncharacterized protein</fullName>
    </submittedName>
</protein>
<reference evidence="3" key="1">
    <citation type="submission" date="2023-03" db="EMBL/GenBank/DDBJ databases">
        <title>Chromosome-level genomes of two armyworms, Mythimna separata and Mythimna loreyi, provide insights into the biosynthesis and reception of sex pheromones.</title>
        <authorList>
            <person name="Zhao H."/>
        </authorList>
    </citation>
    <scope>NUCLEOTIDE SEQUENCE</scope>
    <source>
        <strain evidence="3">BeijingLab</strain>
        <tissue evidence="3">Pupa</tissue>
    </source>
</reference>
<dbReference type="InterPro" id="IPR056371">
    <property type="entry name" value="DHX37-like_C"/>
</dbReference>
<keyword evidence="4" id="KW-1185">Reference proteome</keyword>
<dbReference type="Proteomes" id="UP001231518">
    <property type="component" value="Chromosome 21"/>
</dbReference>
<sequence>MSAMQPPSDAQARLLRQLLLCGLGDQVGKKIGLDEVKQGADKRKFKYAYHCGEMEEPVHLHSDSILRQTIPEWVVFQELYETGAEDRRKMVMKNVTAIEPEWLPLFVPQLCNLGDPLEDRPPRFDERTGRVKCHFRGTFGKAGWQLPVSEVDFPENMERYKWFARFLLEGAVFPKLKKYTKSLLSPPSTMVKSWAKLQPRTELLLRALVAKRVGTRDQLKSIWEEQSTFLLAEYLKWIPVSGHNEVSLLWPPLQ</sequence>
<dbReference type="AlphaFoldDB" id="A0AAD7YCU2"/>
<dbReference type="Pfam" id="PF23362">
    <property type="entry name" value="DHX37_C"/>
    <property type="match status" value="1"/>
</dbReference>
<gene>
    <name evidence="3" type="ORF">PYW07_008310</name>
</gene>
<name>A0AAD7YCU2_MYTSE</name>